<dbReference type="Pfam" id="PF04098">
    <property type="entry name" value="Rad52_Rad22"/>
    <property type="match status" value="1"/>
</dbReference>
<feature type="chain" id="PRO_5035164841" evidence="5">
    <location>
        <begin position="22"/>
        <end position="211"/>
    </location>
</feature>
<evidence type="ECO:0000313" key="7">
    <source>
        <dbReference type="Proteomes" id="UP000786811"/>
    </source>
</evidence>
<keyword evidence="5" id="KW-0732">Signal</keyword>
<dbReference type="Gene3D" id="3.30.390.80">
    <property type="entry name" value="DNA repair protein Rad52/59/22"/>
    <property type="match status" value="1"/>
</dbReference>
<dbReference type="GO" id="GO:0006310">
    <property type="term" value="P:DNA recombination"/>
    <property type="evidence" value="ECO:0007669"/>
    <property type="project" value="UniProtKB-ARBA"/>
</dbReference>
<dbReference type="EMBL" id="CAJNRD030001117">
    <property type="protein sequence ID" value="CAG5078950.1"/>
    <property type="molecule type" value="Genomic_DNA"/>
</dbReference>
<gene>
    <name evidence="6" type="ORF">HICCMSTLAB_LOCUS2887</name>
</gene>
<proteinExistence type="inferred from homology"/>
<keyword evidence="3" id="KW-0234">DNA repair</keyword>
<name>A0A8J2H727_COTCN</name>
<organism evidence="6 7">
    <name type="scientific">Cotesia congregata</name>
    <name type="common">Parasitoid wasp</name>
    <name type="synonym">Apanteles congregatus</name>
    <dbReference type="NCBI Taxonomy" id="51543"/>
    <lineage>
        <taxon>Eukaryota</taxon>
        <taxon>Metazoa</taxon>
        <taxon>Ecdysozoa</taxon>
        <taxon>Arthropoda</taxon>
        <taxon>Hexapoda</taxon>
        <taxon>Insecta</taxon>
        <taxon>Pterygota</taxon>
        <taxon>Neoptera</taxon>
        <taxon>Endopterygota</taxon>
        <taxon>Hymenoptera</taxon>
        <taxon>Apocrita</taxon>
        <taxon>Ichneumonoidea</taxon>
        <taxon>Braconidae</taxon>
        <taxon>Microgastrinae</taxon>
        <taxon>Cotesia</taxon>
    </lineage>
</organism>
<evidence type="ECO:0000313" key="6">
    <source>
        <dbReference type="EMBL" id="CAG5078950.1"/>
    </source>
</evidence>
<comment type="caution">
    <text evidence="6">The sequence shown here is derived from an EMBL/GenBank/DDBJ whole genome shotgun (WGS) entry which is preliminary data.</text>
</comment>
<dbReference type="Proteomes" id="UP000786811">
    <property type="component" value="Unassembled WGS sequence"/>
</dbReference>
<dbReference type="GO" id="GO:0006302">
    <property type="term" value="P:double-strand break repair"/>
    <property type="evidence" value="ECO:0007669"/>
    <property type="project" value="UniProtKB-ARBA"/>
</dbReference>
<dbReference type="SUPFAM" id="SSF54768">
    <property type="entry name" value="dsRNA-binding domain-like"/>
    <property type="match status" value="1"/>
</dbReference>
<evidence type="ECO:0000256" key="1">
    <source>
        <dbReference type="ARBA" id="ARBA00006638"/>
    </source>
</evidence>
<sequence>MITYGIISLVVGSLLLVGSTGQTNEEDDMIKFEEYHTSTKYSVEHLYQFADEVFGVDRWSNDIHQTCETKKIDQKKALIFAACRSTVKVSLPSGIYHVGIGSDSGIFSPKDKGLIEFEKRSLELGVYNALMSFDNVKNSILNAEHGTFKTLRMLNNEKQEKKEKKEVNTSGKLWDVMTKKVDEDENLKEDSRDDGEFTKNDEGDLSKVRIE</sequence>
<evidence type="ECO:0000256" key="5">
    <source>
        <dbReference type="SAM" id="SignalP"/>
    </source>
</evidence>
<keyword evidence="2" id="KW-0227">DNA damage</keyword>
<protein>
    <submittedName>
        <fullName evidence="6">Venom protein 90-3</fullName>
    </submittedName>
</protein>
<dbReference type="InterPro" id="IPR041247">
    <property type="entry name" value="Rad52_fam"/>
</dbReference>
<dbReference type="AlphaFoldDB" id="A0A8J2H727"/>
<reference evidence="6" key="1">
    <citation type="submission" date="2021-04" db="EMBL/GenBank/DDBJ databases">
        <authorList>
            <person name="Chebbi M.A.C M."/>
        </authorList>
    </citation>
    <scope>NUCLEOTIDE SEQUENCE</scope>
</reference>
<feature type="signal peptide" evidence="5">
    <location>
        <begin position="1"/>
        <end position="21"/>
    </location>
</feature>
<evidence type="ECO:0000256" key="2">
    <source>
        <dbReference type="ARBA" id="ARBA00022763"/>
    </source>
</evidence>
<dbReference type="InterPro" id="IPR042525">
    <property type="entry name" value="Rad52_Rad59_Rad22_sf"/>
</dbReference>
<accession>A0A8J2H727</accession>
<evidence type="ECO:0000256" key="4">
    <source>
        <dbReference type="SAM" id="MobiDB-lite"/>
    </source>
</evidence>
<keyword evidence="7" id="KW-1185">Reference proteome</keyword>
<comment type="similarity">
    <text evidence="1">Belongs to the RAD52 family.</text>
</comment>
<feature type="region of interest" description="Disordered" evidence="4">
    <location>
        <begin position="184"/>
        <end position="211"/>
    </location>
</feature>
<evidence type="ECO:0000256" key="3">
    <source>
        <dbReference type="ARBA" id="ARBA00023204"/>
    </source>
</evidence>